<dbReference type="FunFam" id="2.130.10.10:FF:000046">
    <property type="entry name" value="WD repeat-containing protein 62 isoform 1"/>
    <property type="match status" value="1"/>
</dbReference>
<feature type="domain" description="MABP1/WDR62 first WD40" evidence="1">
    <location>
        <begin position="55"/>
        <end position="326"/>
    </location>
</feature>
<evidence type="ECO:0000259" key="1">
    <source>
        <dbReference type="Pfam" id="PF24780"/>
    </source>
</evidence>
<dbReference type="InterPro" id="IPR015943">
    <property type="entry name" value="WD40/YVTN_repeat-like_dom_sf"/>
</dbReference>
<dbReference type="STRING" id="28743.ENSCVAP00000025571"/>
<organism evidence="2 3">
    <name type="scientific">Cyprinodon variegatus</name>
    <name type="common">Sheepshead minnow</name>
    <dbReference type="NCBI Taxonomy" id="28743"/>
    <lineage>
        <taxon>Eukaryota</taxon>
        <taxon>Metazoa</taxon>
        <taxon>Chordata</taxon>
        <taxon>Craniata</taxon>
        <taxon>Vertebrata</taxon>
        <taxon>Euteleostomi</taxon>
        <taxon>Actinopterygii</taxon>
        <taxon>Neopterygii</taxon>
        <taxon>Teleostei</taxon>
        <taxon>Neoteleostei</taxon>
        <taxon>Acanthomorphata</taxon>
        <taxon>Ovalentaria</taxon>
        <taxon>Atherinomorphae</taxon>
        <taxon>Cyprinodontiformes</taxon>
        <taxon>Cyprinodontidae</taxon>
        <taxon>Cyprinodon</taxon>
    </lineage>
</organism>
<evidence type="ECO:0000313" key="2">
    <source>
        <dbReference type="Ensembl" id="ENSCVAP00000025571.1"/>
    </source>
</evidence>
<dbReference type="Ensembl" id="ENSCVAT00000001306.1">
    <property type="protein sequence ID" value="ENSCVAP00000025571.1"/>
    <property type="gene ID" value="ENSCVAG00000010483.1"/>
</dbReference>
<sequence length="328" mass="36120">MSAEGSGTIRRRIKNLLRSPSIKLRRTGAARNQNDLSGKVTLEKVLGITSLGNRALSCDPRTGLLAYPAGCVVILLNPRKNKQHHIFNSSRKAITTLAFSPDGKYMVTGESGHMPAVRIWEVSERTQVAELQEHKYGISCVAFSPNGKYIVSVGYQHDMMVNVWNWKKNVVVAANKVSSKVTAVSFSSDSSYFVTSGNRHVKFWYLDHTKTSKVNATVPLLGRSGLLGDLRNNFFSDVACGRGRRSSSTFSITSSGLLCEFNDQRLLDKWVELRTSQATCLSVTEEFIFCGCSDGTVRAFSPVDLHFLCTLPCPHRLGADVASVVHAR</sequence>
<dbReference type="InterPro" id="IPR055292">
    <property type="entry name" value="MABP1"/>
</dbReference>
<dbReference type="PANTHER" id="PTHR44813:SF1">
    <property type="entry name" value="MITOGEN-ACTIVATED PROTEIN KINASE-BINDING PROTEIN 1"/>
    <property type="match status" value="1"/>
</dbReference>
<keyword evidence="3" id="KW-1185">Reference proteome</keyword>
<reference evidence="2" key="1">
    <citation type="submission" date="2025-08" db="UniProtKB">
        <authorList>
            <consortium name="Ensembl"/>
        </authorList>
    </citation>
    <scope>IDENTIFICATION</scope>
</reference>
<dbReference type="InterPro" id="IPR036322">
    <property type="entry name" value="WD40_repeat_dom_sf"/>
</dbReference>
<dbReference type="GO" id="GO:0005737">
    <property type="term" value="C:cytoplasm"/>
    <property type="evidence" value="ECO:0007669"/>
    <property type="project" value="TreeGrafter"/>
</dbReference>
<dbReference type="SUPFAM" id="SSF50978">
    <property type="entry name" value="WD40 repeat-like"/>
    <property type="match status" value="1"/>
</dbReference>
<dbReference type="Pfam" id="PF24780">
    <property type="entry name" value="WD40_MABP1-WDR62_1st"/>
    <property type="match status" value="1"/>
</dbReference>
<name>A0A3Q2E047_CYPVA</name>
<accession>A0A3Q2E047</accession>
<dbReference type="Gene3D" id="2.130.10.10">
    <property type="entry name" value="YVTN repeat-like/Quinoprotein amine dehydrogenase"/>
    <property type="match status" value="1"/>
</dbReference>
<dbReference type="GO" id="GO:0043124">
    <property type="term" value="P:negative regulation of canonical NF-kappaB signal transduction"/>
    <property type="evidence" value="ECO:0007669"/>
    <property type="project" value="TreeGrafter"/>
</dbReference>
<dbReference type="AlphaFoldDB" id="A0A3Q2E047"/>
<dbReference type="Proteomes" id="UP000265020">
    <property type="component" value="Unassembled WGS sequence"/>
</dbReference>
<dbReference type="SMART" id="SM00320">
    <property type="entry name" value="WD40"/>
    <property type="match status" value="4"/>
</dbReference>
<dbReference type="PANTHER" id="PTHR44813">
    <property type="entry name" value="MITOGEN-ACTIVATED PROTEIN KINASE-BINDING PROTEIN 1"/>
    <property type="match status" value="1"/>
</dbReference>
<reference evidence="2" key="2">
    <citation type="submission" date="2025-09" db="UniProtKB">
        <authorList>
            <consortium name="Ensembl"/>
        </authorList>
    </citation>
    <scope>IDENTIFICATION</scope>
</reference>
<dbReference type="GO" id="GO:0046330">
    <property type="term" value="P:positive regulation of JNK cascade"/>
    <property type="evidence" value="ECO:0007669"/>
    <property type="project" value="TreeGrafter"/>
</dbReference>
<proteinExistence type="predicted"/>
<dbReference type="OMA" id="YGISCVT"/>
<dbReference type="InterPro" id="IPR001680">
    <property type="entry name" value="WD40_rpt"/>
</dbReference>
<protein>
    <recommendedName>
        <fullName evidence="1">MABP1/WDR62 first WD40 domain-containing protein</fullName>
    </recommendedName>
</protein>
<dbReference type="GeneTree" id="ENSGT00940000164564"/>
<evidence type="ECO:0000313" key="3">
    <source>
        <dbReference type="Proteomes" id="UP000265020"/>
    </source>
</evidence>
<dbReference type="InterPro" id="IPR056161">
    <property type="entry name" value="WD40_MABP1-WDR62_1st"/>
</dbReference>